<gene>
    <name evidence="5" type="ORF">ADJ77_06605</name>
    <name evidence="6" type="ORF">J5A51_06315</name>
</gene>
<evidence type="ECO:0000313" key="5">
    <source>
        <dbReference type="EMBL" id="AKU69702.1"/>
    </source>
</evidence>
<dbReference type="Proteomes" id="UP000682005">
    <property type="component" value="Chromosome 1"/>
</dbReference>
<evidence type="ECO:0000313" key="6">
    <source>
        <dbReference type="EMBL" id="QUB87611.1"/>
    </source>
</evidence>
<dbReference type="GO" id="GO:0050821">
    <property type="term" value="P:protein stabilization"/>
    <property type="evidence" value="ECO:0007669"/>
    <property type="project" value="TreeGrafter"/>
</dbReference>
<dbReference type="Proteomes" id="UP000060345">
    <property type="component" value="Chromosome 1"/>
</dbReference>
<dbReference type="AlphaFoldDB" id="A0A0K1NKT6"/>
<proteinExistence type="inferred from homology"/>
<feature type="coiled-coil region" evidence="3">
    <location>
        <begin position="87"/>
        <end position="114"/>
    </location>
</feature>
<evidence type="ECO:0000313" key="8">
    <source>
        <dbReference type="Proteomes" id="UP000682005"/>
    </source>
</evidence>
<dbReference type="GO" id="GO:0005829">
    <property type="term" value="C:cytosol"/>
    <property type="evidence" value="ECO:0007669"/>
    <property type="project" value="TreeGrafter"/>
</dbReference>
<keyword evidence="8" id="KW-1185">Reference proteome</keyword>
<dbReference type="InterPro" id="IPR024930">
    <property type="entry name" value="Skp_dom_sf"/>
</dbReference>
<name>A0A0K1NKT6_9BACT</name>
<dbReference type="RefSeq" id="WP_025077614.1">
    <property type="nucleotide sequence ID" value="NZ_BAKO01000003.1"/>
</dbReference>
<evidence type="ECO:0000256" key="2">
    <source>
        <dbReference type="ARBA" id="ARBA00022729"/>
    </source>
</evidence>
<keyword evidence="3" id="KW-0175">Coiled coil</keyword>
<organism evidence="5 7">
    <name type="scientific">Prevotella fusca JCM 17724</name>
    <dbReference type="NCBI Taxonomy" id="1236517"/>
    <lineage>
        <taxon>Bacteria</taxon>
        <taxon>Pseudomonadati</taxon>
        <taxon>Bacteroidota</taxon>
        <taxon>Bacteroidia</taxon>
        <taxon>Bacteroidales</taxon>
        <taxon>Prevotellaceae</taxon>
        <taxon>Prevotella</taxon>
    </lineage>
</organism>
<dbReference type="PANTHER" id="PTHR35089">
    <property type="entry name" value="CHAPERONE PROTEIN SKP"/>
    <property type="match status" value="1"/>
</dbReference>
<dbReference type="EMBL" id="CP072370">
    <property type="protein sequence ID" value="QUB87611.1"/>
    <property type="molecule type" value="Genomic_DNA"/>
</dbReference>
<reference evidence="6 8" key="2">
    <citation type="submission" date="2021-03" db="EMBL/GenBank/DDBJ databases">
        <title>Human Oral Microbial Genomes.</title>
        <authorList>
            <person name="Johnston C.D."/>
            <person name="Chen T."/>
            <person name="Dewhirst F.E."/>
        </authorList>
    </citation>
    <scope>NUCLEOTIDE SEQUENCE [LARGE SCALE GENOMIC DNA]</scope>
    <source>
        <strain evidence="6 8">W1435</strain>
    </source>
</reference>
<evidence type="ECO:0000313" key="7">
    <source>
        <dbReference type="Proteomes" id="UP000060345"/>
    </source>
</evidence>
<dbReference type="Gene3D" id="3.30.910.20">
    <property type="entry name" value="Skp domain"/>
    <property type="match status" value="1"/>
</dbReference>
<dbReference type="SUPFAM" id="SSF111384">
    <property type="entry name" value="OmpH-like"/>
    <property type="match status" value="1"/>
</dbReference>
<dbReference type="eggNOG" id="COG2825">
    <property type="taxonomic scope" value="Bacteria"/>
</dbReference>
<evidence type="ECO:0000256" key="3">
    <source>
        <dbReference type="SAM" id="Coils"/>
    </source>
</evidence>
<dbReference type="EMBL" id="CP012074">
    <property type="protein sequence ID" value="AKU69702.1"/>
    <property type="molecule type" value="Genomic_DNA"/>
</dbReference>
<dbReference type="GO" id="GO:0051082">
    <property type="term" value="F:unfolded protein binding"/>
    <property type="evidence" value="ECO:0007669"/>
    <property type="project" value="InterPro"/>
</dbReference>
<keyword evidence="2 4" id="KW-0732">Signal</keyword>
<dbReference type="PANTHER" id="PTHR35089:SF1">
    <property type="entry name" value="CHAPERONE PROTEIN SKP"/>
    <property type="match status" value="1"/>
</dbReference>
<dbReference type="KEGG" id="pfus:ADJ77_06605"/>
<sequence>MKKLIFSFVFMLLPLLAAAQQSVPAFKFAYFSYEKVLHAMADYAAATRSLDELKAKYDAETKRSVDDFNNRYEDFLDVQRKLEPSILRKRQAELEELMDRNIAFRKESERLLKKAEEDIYAPVRKKLNNAVREMGKERGYAFVLNADNNGLPYANTAMGEDITDALIAVLKQ</sequence>
<dbReference type="STRING" id="1236517.ADJ77_06605"/>
<dbReference type="OrthoDB" id="1081275at2"/>
<dbReference type="InterPro" id="IPR005632">
    <property type="entry name" value="Chaperone_Skp"/>
</dbReference>
<evidence type="ECO:0000256" key="4">
    <source>
        <dbReference type="SAM" id="SignalP"/>
    </source>
</evidence>
<dbReference type="SMART" id="SM00935">
    <property type="entry name" value="OmpH"/>
    <property type="match status" value="1"/>
</dbReference>
<dbReference type="Pfam" id="PF03938">
    <property type="entry name" value="OmpH"/>
    <property type="match status" value="1"/>
</dbReference>
<feature type="signal peptide" evidence="4">
    <location>
        <begin position="1"/>
        <end position="19"/>
    </location>
</feature>
<protein>
    <submittedName>
        <fullName evidence="6">OmpH family outer membrane protein</fullName>
    </submittedName>
</protein>
<comment type="similarity">
    <text evidence="1">Belongs to the Skp family.</text>
</comment>
<feature type="chain" id="PRO_5035286320" evidence="4">
    <location>
        <begin position="20"/>
        <end position="172"/>
    </location>
</feature>
<accession>A0A0K1NKT6</accession>
<evidence type="ECO:0000256" key="1">
    <source>
        <dbReference type="ARBA" id="ARBA00009091"/>
    </source>
</evidence>
<reference evidence="5 7" key="1">
    <citation type="submission" date="2015-07" db="EMBL/GenBank/DDBJ databases">
        <authorList>
            <person name="Noorani M."/>
        </authorList>
    </citation>
    <scope>NUCLEOTIDE SEQUENCE [LARGE SCALE GENOMIC DNA]</scope>
    <source>
        <strain evidence="5 7">W1435</strain>
    </source>
</reference>